<feature type="transmembrane region" description="Helical" evidence="3">
    <location>
        <begin position="251"/>
        <end position="272"/>
    </location>
</feature>
<gene>
    <name evidence="4" type="primary">yicJ</name>
    <name evidence="4" type="ORF">CA13_64710</name>
</gene>
<dbReference type="CDD" id="cd17332">
    <property type="entry name" value="MFS_MelB_like"/>
    <property type="match status" value="1"/>
</dbReference>
<dbReference type="InterPro" id="IPR039672">
    <property type="entry name" value="MFS_2"/>
</dbReference>
<dbReference type="InterPro" id="IPR036259">
    <property type="entry name" value="MFS_trans_sf"/>
</dbReference>
<evidence type="ECO:0000313" key="5">
    <source>
        <dbReference type="Proteomes" id="UP000315010"/>
    </source>
</evidence>
<feature type="compositionally biased region" description="Polar residues" evidence="2">
    <location>
        <begin position="1"/>
        <end position="10"/>
    </location>
</feature>
<dbReference type="PANTHER" id="PTHR11328:SF24">
    <property type="entry name" value="MAJOR FACILITATOR SUPERFAMILY (MFS) PROFILE DOMAIN-CONTAINING PROTEIN"/>
    <property type="match status" value="1"/>
</dbReference>
<feature type="transmembrane region" description="Helical" evidence="3">
    <location>
        <begin position="293"/>
        <end position="318"/>
    </location>
</feature>
<feature type="transmembrane region" description="Helical" evidence="3">
    <location>
        <begin position="501"/>
        <end position="525"/>
    </location>
</feature>
<dbReference type="Pfam" id="PF13347">
    <property type="entry name" value="MFS_2"/>
    <property type="match status" value="2"/>
</dbReference>
<name>A0A5C5ZC50_9BACT</name>
<feature type="transmembrane region" description="Helical" evidence="3">
    <location>
        <begin position="370"/>
        <end position="395"/>
    </location>
</feature>
<protein>
    <submittedName>
        <fullName evidence="4">Inner membrane symporter YicJ</fullName>
    </submittedName>
</protein>
<comment type="similarity">
    <text evidence="1">Belongs to the sodium:galactoside symporter (TC 2.A.2) family.</text>
</comment>
<dbReference type="Gene3D" id="1.20.1250.20">
    <property type="entry name" value="MFS general substrate transporter like domains"/>
    <property type="match status" value="2"/>
</dbReference>
<sequence>MKAITVSSSEIPEAGSSADKTLKESLDKESLDNALSSNALSSNALSSNALGSSALSSNALSVGEKVGYGLGDTASNLYWKTFEFFLMYFYTDVFGLTAKSAGGMMLITRIWDAINDPIVGYLADRTRTAWGRFRPYLVWMSVPLAITGCLTFYTPDLSPSGKLAYAYVTYTLVMIAYTAINIPYGALMGVISSSSLERTSVSTYRFVAAFIGGIVVQYFTLDLVAIFGGGIDTMVVDGVEKGKVVNEQAGFFWTMVIFSMAAVILFLITFATTKERVQPESEAESTFRADLHFVLTSFKFHQIMLIGLTSLALLATALSPDTLYWILAGYLSLSVLALVVRFVALTVAGNDNHHSTFEQDFNDLLTNRPWMVLFGFGLMQLMGAFVRGGAILYYFKYYCGDAGYAPAFWVSGSFAAIAGMLLTKRLTSIFGKKKLMILMNIGVAVTTAVFILLGPEQIVWMFAFHIAASFIGGPSPVLLWAMYADAADYSEWKNHRRATGLLFSAATFSQKLGCAIGAAMTGFALDFYDYAPPIDGMDVTQSDHTKFGLCMMMSLIPAVFYVLAAACLVFYNISEPKQRQIESELQERRRQESNVVPEPS</sequence>
<keyword evidence="3" id="KW-0472">Membrane</keyword>
<feature type="transmembrane region" description="Helical" evidence="3">
    <location>
        <begin position="167"/>
        <end position="191"/>
    </location>
</feature>
<feature type="transmembrane region" description="Helical" evidence="3">
    <location>
        <begin position="459"/>
        <end position="481"/>
    </location>
</feature>
<proteinExistence type="inferred from homology"/>
<feature type="region of interest" description="Disordered" evidence="2">
    <location>
        <begin position="1"/>
        <end position="20"/>
    </location>
</feature>
<dbReference type="SUPFAM" id="SSF103473">
    <property type="entry name" value="MFS general substrate transporter"/>
    <property type="match status" value="1"/>
</dbReference>
<dbReference type="PANTHER" id="PTHR11328">
    <property type="entry name" value="MAJOR FACILITATOR SUPERFAMILY DOMAIN-CONTAINING PROTEIN"/>
    <property type="match status" value="1"/>
</dbReference>
<dbReference type="GO" id="GO:0005886">
    <property type="term" value="C:plasma membrane"/>
    <property type="evidence" value="ECO:0007669"/>
    <property type="project" value="TreeGrafter"/>
</dbReference>
<organism evidence="4 5">
    <name type="scientific">Novipirellula herctigrandis</name>
    <dbReference type="NCBI Taxonomy" id="2527986"/>
    <lineage>
        <taxon>Bacteria</taxon>
        <taxon>Pseudomonadati</taxon>
        <taxon>Planctomycetota</taxon>
        <taxon>Planctomycetia</taxon>
        <taxon>Pirellulales</taxon>
        <taxon>Pirellulaceae</taxon>
        <taxon>Novipirellula</taxon>
    </lineage>
</organism>
<feature type="transmembrane region" description="Helical" evidence="3">
    <location>
        <begin position="435"/>
        <end position="453"/>
    </location>
</feature>
<dbReference type="GO" id="GO:0008643">
    <property type="term" value="P:carbohydrate transport"/>
    <property type="evidence" value="ECO:0007669"/>
    <property type="project" value="InterPro"/>
</dbReference>
<evidence type="ECO:0000256" key="3">
    <source>
        <dbReference type="SAM" id="Phobius"/>
    </source>
</evidence>
<feature type="transmembrane region" description="Helical" evidence="3">
    <location>
        <begin position="324"/>
        <end position="349"/>
    </location>
</feature>
<dbReference type="GO" id="GO:0015293">
    <property type="term" value="F:symporter activity"/>
    <property type="evidence" value="ECO:0007669"/>
    <property type="project" value="InterPro"/>
</dbReference>
<dbReference type="Proteomes" id="UP000315010">
    <property type="component" value="Unassembled WGS sequence"/>
</dbReference>
<evidence type="ECO:0000313" key="4">
    <source>
        <dbReference type="EMBL" id="TWT84989.1"/>
    </source>
</evidence>
<feature type="transmembrane region" description="Helical" evidence="3">
    <location>
        <begin position="407"/>
        <end position="423"/>
    </location>
</feature>
<keyword evidence="5" id="KW-1185">Reference proteome</keyword>
<keyword evidence="3" id="KW-0812">Transmembrane</keyword>
<evidence type="ECO:0000256" key="1">
    <source>
        <dbReference type="ARBA" id="ARBA00009617"/>
    </source>
</evidence>
<comment type="caution">
    <text evidence="4">The sequence shown here is derived from an EMBL/GenBank/DDBJ whole genome shotgun (WGS) entry which is preliminary data.</text>
</comment>
<feature type="transmembrane region" description="Helical" evidence="3">
    <location>
        <begin position="203"/>
        <end position="231"/>
    </location>
</feature>
<feature type="transmembrane region" description="Helical" evidence="3">
    <location>
        <begin position="136"/>
        <end position="155"/>
    </location>
</feature>
<accession>A0A5C5ZC50</accession>
<dbReference type="EMBL" id="SJPJ01000001">
    <property type="protein sequence ID" value="TWT84989.1"/>
    <property type="molecule type" value="Genomic_DNA"/>
</dbReference>
<evidence type="ECO:0000256" key="2">
    <source>
        <dbReference type="SAM" id="MobiDB-lite"/>
    </source>
</evidence>
<reference evidence="4 5" key="1">
    <citation type="submission" date="2019-02" db="EMBL/GenBank/DDBJ databases">
        <title>Deep-cultivation of Planctomycetes and their phenomic and genomic characterization uncovers novel biology.</title>
        <authorList>
            <person name="Wiegand S."/>
            <person name="Jogler M."/>
            <person name="Boedeker C."/>
            <person name="Pinto D."/>
            <person name="Vollmers J."/>
            <person name="Rivas-Marin E."/>
            <person name="Kohn T."/>
            <person name="Peeters S.H."/>
            <person name="Heuer A."/>
            <person name="Rast P."/>
            <person name="Oberbeckmann S."/>
            <person name="Bunk B."/>
            <person name="Jeske O."/>
            <person name="Meyerdierks A."/>
            <person name="Storesund J.E."/>
            <person name="Kallscheuer N."/>
            <person name="Luecker S."/>
            <person name="Lage O.M."/>
            <person name="Pohl T."/>
            <person name="Merkel B.J."/>
            <person name="Hornburger P."/>
            <person name="Mueller R.-W."/>
            <person name="Bruemmer F."/>
            <person name="Labrenz M."/>
            <person name="Spormann A.M."/>
            <person name="Op Den Camp H."/>
            <person name="Overmann J."/>
            <person name="Amann R."/>
            <person name="Jetten M.S.M."/>
            <person name="Mascher T."/>
            <person name="Medema M.H."/>
            <person name="Devos D.P."/>
            <person name="Kaster A.-K."/>
            <person name="Ovreas L."/>
            <person name="Rohde M."/>
            <person name="Galperin M.Y."/>
            <person name="Jogler C."/>
        </authorList>
    </citation>
    <scope>NUCLEOTIDE SEQUENCE [LARGE SCALE GENOMIC DNA]</scope>
    <source>
        <strain evidence="4 5">CA13</strain>
    </source>
</reference>
<dbReference type="AlphaFoldDB" id="A0A5C5ZC50"/>
<keyword evidence="3" id="KW-1133">Transmembrane helix</keyword>
<dbReference type="OrthoDB" id="9764596at2"/>
<feature type="transmembrane region" description="Helical" evidence="3">
    <location>
        <begin position="545"/>
        <end position="571"/>
    </location>
</feature>